<gene>
    <name evidence="1" type="ORF">E2C01_083393</name>
</gene>
<dbReference type="EMBL" id="VSRR010077973">
    <property type="protein sequence ID" value="MPC88488.1"/>
    <property type="molecule type" value="Genomic_DNA"/>
</dbReference>
<reference evidence="1 2" key="1">
    <citation type="submission" date="2019-05" db="EMBL/GenBank/DDBJ databases">
        <title>Another draft genome of Portunus trituberculatus and its Hox gene families provides insights of decapod evolution.</title>
        <authorList>
            <person name="Jeong J.-H."/>
            <person name="Song I."/>
            <person name="Kim S."/>
            <person name="Choi T."/>
            <person name="Kim D."/>
            <person name="Ryu S."/>
            <person name="Kim W."/>
        </authorList>
    </citation>
    <scope>NUCLEOTIDE SEQUENCE [LARGE SCALE GENOMIC DNA]</scope>
    <source>
        <tissue evidence="1">Muscle</tissue>
    </source>
</reference>
<organism evidence="1 2">
    <name type="scientific">Portunus trituberculatus</name>
    <name type="common">Swimming crab</name>
    <name type="synonym">Neptunus trituberculatus</name>
    <dbReference type="NCBI Taxonomy" id="210409"/>
    <lineage>
        <taxon>Eukaryota</taxon>
        <taxon>Metazoa</taxon>
        <taxon>Ecdysozoa</taxon>
        <taxon>Arthropoda</taxon>
        <taxon>Crustacea</taxon>
        <taxon>Multicrustacea</taxon>
        <taxon>Malacostraca</taxon>
        <taxon>Eumalacostraca</taxon>
        <taxon>Eucarida</taxon>
        <taxon>Decapoda</taxon>
        <taxon>Pleocyemata</taxon>
        <taxon>Brachyura</taxon>
        <taxon>Eubrachyura</taxon>
        <taxon>Portunoidea</taxon>
        <taxon>Portunidae</taxon>
        <taxon>Portuninae</taxon>
        <taxon>Portunus</taxon>
    </lineage>
</organism>
<name>A0A5B7J6H1_PORTR</name>
<dbReference type="AlphaFoldDB" id="A0A5B7J6H1"/>
<evidence type="ECO:0000313" key="2">
    <source>
        <dbReference type="Proteomes" id="UP000324222"/>
    </source>
</evidence>
<accession>A0A5B7J6H1</accession>
<proteinExistence type="predicted"/>
<sequence length="105" mass="11807">MLIQVVGTAVRNCSSDVYTDGGVFIPLWAFTSSIEALTGIRSFDVDFCVERLVSLLHEDVKKRHASVGDIFYAEVKTGGLLEVMSKLFYVGFVLRFDEYVVYNLQ</sequence>
<evidence type="ECO:0000313" key="1">
    <source>
        <dbReference type="EMBL" id="MPC88488.1"/>
    </source>
</evidence>
<keyword evidence="2" id="KW-1185">Reference proteome</keyword>
<comment type="caution">
    <text evidence="1">The sequence shown here is derived from an EMBL/GenBank/DDBJ whole genome shotgun (WGS) entry which is preliminary data.</text>
</comment>
<protein>
    <submittedName>
        <fullName evidence="1">Uncharacterized protein</fullName>
    </submittedName>
</protein>
<dbReference type="Proteomes" id="UP000324222">
    <property type="component" value="Unassembled WGS sequence"/>
</dbReference>